<protein>
    <recommendedName>
        <fullName evidence="8">Cell division protein FtsB</fullName>
    </recommendedName>
</protein>
<dbReference type="InterPro" id="IPR023081">
    <property type="entry name" value="Cell_div_FtsB"/>
</dbReference>
<evidence type="ECO:0000313" key="10">
    <source>
        <dbReference type="Proteomes" id="UP000298564"/>
    </source>
</evidence>
<evidence type="ECO:0000256" key="4">
    <source>
        <dbReference type="ARBA" id="ARBA00022989"/>
    </source>
</evidence>
<reference evidence="9 10" key="2">
    <citation type="submission" date="2019-05" db="EMBL/GenBank/DDBJ databases">
        <title>Genome evolution of the obligate endosymbiont Buchnera aphidicola.</title>
        <authorList>
            <person name="Moran N.A."/>
        </authorList>
    </citation>
    <scope>NUCLEOTIDE SEQUENCE [LARGE SCALE GENOMIC DNA]</scope>
    <source>
        <strain evidence="9 10">Lps</strain>
    </source>
</reference>
<comment type="subcellular location">
    <subcellularLocation>
        <location evidence="8">Cell membrane</location>
        <topology evidence="8">Single-pass type II membrane protein</topology>
    </subcellularLocation>
    <text evidence="8">Localizes to the division septum.</text>
</comment>
<feature type="topological domain" description="Cytoplasmic" evidence="8">
    <location>
        <begin position="1"/>
        <end position="3"/>
    </location>
</feature>
<evidence type="ECO:0000313" key="9">
    <source>
        <dbReference type="EMBL" id="QCI22270.1"/>
    </source>
</evidence>
<dbReference type="RefSeq" id="WP_158356111.1">
    <property type="nucleotide sequence ID" value="NZ_CP034870.1"/>
</dbReference>
<dbReference type="Proteomes" id="UP000298564">
    <property type="component" value="Chromosome"/>
</dbReference>
<keyword evidence="3 8" id="KW-0812">Transmembrane</keyword>
<evidence type="ECO:0000256" key="8">
    <source>
        <dbReference type="HAMAP-Rule" id="MF_00599"/>
    </source>
</evidence>
<dbReference type="GO" id="GO:0005886">
    <property type="term" value="C:plasma membrane"/>
    <property type="evidence" value="ECO:0007669"/>
    <property type="project" value="UniProtKB-SubCell"/>
</dbReference>
<comment type="similarity">
    <text evidence="8">Belongs to the FtsB family.</text>
</comment>
<comment type="function">
    <text evidence="8">Essential cell division protein. May link together the upstream cell division proteins, which are predominantly cytoplasmic, with the downstream cell division proteins, which are predominantly extracellular.</text>
</comment>
<evidence type="ECO:0000256" key="3">
    <source>
        <dbReference type="ARBA" id="ARBA00022692"/>
    </source>
</evidence>
<reference evidence="9 10" key="1">
    <citation type="submission" date="2018-12" db="EMBL/GenBank/DDBJ databases">
        <authorList>
            <person name="Chong R.A."/>
        </authorList>
    </citation>
    <scope>NUCLEOTIDE SEQUENCE [LARGE SCALE GENOMIC DNA]</scope>
    <source>
        <strain evidence="9 10">Lps</strain>
    </source>
</reference>
<evidence type="ECO:0000256" key="1">
    <source>
        <dbReference type="ARBA" id="ARBA00022475"/>
    </source>
</evidence>
<evidence type="ECO:0000256" key="6">
    <source>
        <dbReference type="ARBA" id="ARBA00023136"/>
    </source>
</evidence>
<dbReference type="PANTHER" id="PTHR37485">
    <property type="entry name" value="CELL DIVISION PROTEIN FTSB"/>
    <property type="match status" value="1"/>
</dbReference>
<dbReference type="OrthoDB" id="7061211at2"/>
<dbReference type="GO" id="GO:0032153">
    <property type="term" value="C:cell division site"/>
    <property type="evidence" value="ECO:0007669"/>
    <property type="project" value="UniProtKB-UniRule"/>
</dbReference>
<dbReference type="AlphaFoldDB" id="A0A4D6Y909"/>
<keyword evidence="2 8" id="KW-0132">Cell division</keyword>
<keyword evidence="4 8" id="KW-1133">Transmembrane helix</keyword>
<dbReference type="HAMAP" id="MF_00599">
    <property type="entry name" value="FtsB"/>
    <property type="match status" value="1"/>
</dbReference>
<name>A0A4D6Y909_9GAMM</name>
<sequence length="71" mass="8651">MKTLKMFFLVLLIWLQYSLWFGKNGVFDYIVVYKKVIIETKENIDLDIRNNQILLEIDRLNNDIKIKKKIF</sequence>
<evidence type="ECO:0000256" key="5">
    <source>
        <dbReference type="ARBA" id="ARBA00023054"/>
    </source>
</evidence>
<dbReference type="Pfam" id="PF04977">
    <property type="entry name" value="DivIC"/>
    <property type="match status" value="1"/>
</dbReference>
<dbReference type="GO" id="GO:0043093">
    <property type="term" value="P:FtsZ-dependent cytokinesis"/>
    <property type="evidence" value="ECO:0007669"/>
    <property type="project" value="UniProtKB-UniRule"/>
</dbReference>
<dbReference type="EMBL" id="CP034870">
    <property type="protein sequence ID" value="QCI22270.1"/>
    <property type="molecule type" value="Genomic_DNA"/>
</dbReference>
<feature type="topological domain" description="Extracellular" evidence="8">
    <location>
        <begin position="22"/>
        <end position="71"/>
    </location>
</feature>
<evidence type="ECO:0000256" key="7">
    <source>
        <dbReference type="ARBA" id="ARBA00023306"/>
    </source>
</evidence>
<keyword evidence="6 8" id="KW-0472">Membrane</keyword>
<keyword evidence="1 8" id="KW-1003">Cell membrane</keyword>
<accession>A0A4D6Y909</accession>
<keyword evidence="7 8" id="KW-0131">Cell cycle</keyword>
<organism evidence="9 10">
    <name type="scientific">Buchnera aphidicola</name>
    <name type="common">Lipaphis pseudobrassicae</name>
    <dbReference type="NCBI Taxonomy" id="1258543"/>
    <lineage>
        <taxon>Bacteria</taxon>
        <taxon>Pseudomonadati</taxon>
        <taxon>Pseudomonadota</taxon>
        <taxon>Gammaproteobacteria</taxon>
        <taxon>Enterobacterales</taxon>
        <taxon>Erwiniaceae</taxon>
        <taxon>Buchnera</taxon>
    </lineage>
</organism>
<dbReference type="PANTHER" id="PTHR37485:SF1">
    <property type="entry name" value="CELL DIVISION PROTEIN FTSB"/>
    <property type="match status" value="1"/>
</dbReference>
<dbReference type="InterPro" id="IPR007060">
    <property type="entry name" value="FtsL/DivIC"/>
</dbReference>
<keyword evidence="5" id="KW-0175">Coiled coil</keyword>
<proteinExistence type="inferred from homology"/>
<evidence type="ECO:0000256" key="2">
    <source>
        <dbReference type="ARBA" id="ARBA00022618"/>
    </source>
</evidence>
<dbReference type="GO" id="GO:0030428">
    <property type="term" value="C:cell septum"/>
    <property type="evidence" value="ECO:0007669"/>
    <property type="project" value="TreeGrafter"/>
</dbReference>
<gene>
    <name evidence="8" type="primary">ftsB</name>
    <name evidence="9" type="ORF">D9V70_02170</name>
</gene>